<feature type="compositionally biased region" description="Low complexity" evidence="2">
    <location>
        <begin position="112"/>
        <end position="189"/>
    </location>
</feature>
<sequence>MVSSLAILALASSALALKVTSPDSNTNWSSGEKHTIKWESVSSDQPTFNIYLSNKVTYPPTDVLLASDVKASDGSFEVDSGKLPAGNDFTINLTNGTKTEQIYAQSNQFNVTGGSSSSSSSSSSSTTKTASGSSTAVSSTGADSSATASPTASGSGSTTKPTSAGASGASSTASGTGSAASATSTKASNSANGKMVASWIGAAALAVLAL</sequence>
<evidence type="ECO:0000256" key="1">
    <source>
        <dbReference type="ARBA" id="ARBA00022729"/>
    </source>
</evidence>
<evidence type="ECO:0000256" key="2">
    <source>
        <dbReference type="SAM" id="MobiDB-lite"/>
    </source>
</evidence>
<dbReference type="PANTHER" id="PTHR35185">
    <property type="entry name" value="SERINE/THREONINE-RICH PROTEIN ADG2-RELATED"/>
    <property type="match status" value="1"/>
</dbReference>
<evidence type="ECO:0000313" key="4">
    <source>
        <dbReference type="EMBL" id="QBZ61897.1"/>
    </source>
</evidence>
<dbReference type="AlphaFoldDB" id="A0A4P7NIP3"/>
<dbReference type="PANTHER" id="PTHR35185:SF1">
    <property type="entry name" value="UPF0619 GPI-ANCHORED MEMBRANE PROTEIN C1322.10"/>
    <property type="match status" value="1"/>
</dbReference>
<proteinExistence type="predicted"/>
<accession>A0A4P7NIP3</accession>
<evidence type="ECO:0000313" key="5">
    <source>
        <dbReference type="Proteomes" id="UP000294847"/>
    </source>
</evidence>
<name>A0A4P7NIP3_PYROR</name>
<feature type="chain" id="PRO_5044297646" evidence="3">
    <location>
        <begin position="17"/>
        <end position="210"/>
    </location>
</feature>
<reference evidence="4 5" key="1">
    <citation type="journal article" date="2019" name="Mol. Biol. Evol.">
        <title>Blast fungal genomes show frequent chromosomal changes, gene gains and losses, and effector gene turnover.</title>
        <authorList>
            <person name="Gomez Luciano L.B."/>
            <person name="Jason Tsai I."/>
            <person name="Chuma I."/>
            <person name="Tosa Y."/>
            <person name="Chen Y.H."/>
            <person name="Li J.Y."/>
            <person name="Li M.Y."/>
            <person name="Jade Lu M.Y."/>
            <person name="Nakayashiki H."/>
            <person name="Li W.H."/>
        </authorList>
    </citation>
    <scope>NUCLEOTIDE SEQUENCE [LARGE SCALE GENOMIC DNA]</scope>
    <source>
        <strain evidence="4">MZ5-1-6</strain>
    </source>
</reference>
<dbReference type="Proteomes" id="UP000294847">
    <property type="component" value="Chromosome 4"/>
</dbReference>
<dbReference type="InterPro" id="IPR018466">
    <property type="entry name" value="Kre9/Knh1-like_N"/>
</dbReference>
<keyword evidence="1 3" id="KW-0732">Signal</keyword>
<feature type="region of interest" description="Disordered" evidence="2">
    <location>
        <begin position="110"/>
        <end position="189"/>
    </location>
</feature>
<gene>
    <name evidence="4" type="ORF">PoMZ_08857</name>
</gene>
<organism evidence="4 5">
    <name type="scientific">Pyricularia oryzae</name>
    <name type="common">Rice blast fungus</name>
    <name type="synonym">Magnaporthe oryzae</name>
    <dbReference type="NCBI Taxonomy" id="318829"/>
    <lineage>
        <taxon>Eukaryota</taxon>
        <taxon>Fungi</taxon>
        <taxon>Dikarya</taxon>
        <taxon>Ascomycota</taxon>
        <taxon>Pezizomycotina</taxon>
        <taxon>Sordariomycetes</taxon>
        <taxon>Sordariomycetidae</taxon>
        <taxon>Magnaporthales</taxon>
        <taxon>Pyriculariaceae</taxon>
        <taxon>Pyricularia</taxon>
    </lineage>
</organism>
<dbReference type="EMBL" id="CP034207">
    <property type="protein sequence ID" value="QBZ61897.1"/>
    <property type="molecule type" value="Genomic_DNA"/>
</dbReference>
<evidence type="ECO:0000256" key="3">
    <source>
        <dbReference type="SAM" id="SignalP"/>
    </source>
</evidence>
<feature type="signal peptide" evidence="3">
    <location>
        <begin position="1"/>
        <end position="16"/>
    </location>
</feature>
<dbReference type="InterPro" id="IPR052479">
    <property type="entry name" value="GPI-anchor_Adhesion_Reg"/>
</dbReference>
<dbReference type="Pfam" id="PF10342">
    <property type="entry name" value="Kre9_KNH"/>
    <property type="match status" value="1"/>
</dbReference>
<protein>
    <submittedName>
        <fullName evidence="4">Uncharacterized protein</fullName>
    </submittedName>
</protein>